<feature type="region of interest" description="Disordered" evidence="1">
    <location>
        <begin position="20"/>
        <end position="51"/>
    </location>
</feature>
<gene>
    <name evidence="3" type="ORF">EZJ58_3125</name>
</gene>
<dbReference type="OrthoDB" id="10008197at2"/>
<proteinExistence type="predicted"/>
<dbReference type="EMBL" id="SJOI01000001">
    <property type="protein sequence ID" value="TCL04972.1"/>
    <property type="molecule type" value="Genomic_DNA"/>
</dbReference>
<dbReference type="RefSeq" id="WP_132923714.1">
    <property type="nucleotide sequence ID" value="NZ_SJOI01000001.1"/>
</dbReference>
<name>A0A4R1NC67_9GAMM</name>
<keyword evidence="2" id="KW-0732">Signal</keyword>
<sequence length="103" mass="11540">MINSRRRGALFIWLSILPLPPGAAPVSAERASAERNPFAPEPDIRAGRTDSAPVIGWVGDNECWHLWTTDKQGRWHKREAEGPAIPPFAADFNKHDFNKDEIP</sequence>
<evidence type="ECO:0000313" key="3">
    <source>
        <dbReference type="EMBL" id="TCL04972.1"/>
    </source>
</evidence>
<feature type="chain" id="PRO_5020529270" evidence="2">
    <location>
        <begin position="24"/>
        <end position="103"/>
    </location>
</feature>
<feature type="region of interest" description="Disordered" evidence="1">
    <location>
        <begin position="82"/>
        <end position="103"/>
    </location>
</feature>
<feature type="signal peptide" evidence="2">
    <location>
        <begin position="1"/>
        <end position="23"/>
    </location>
</feature>
<comment type="caution">
    <text evidence="3">The sequence shown here is derived from an EMBL/GenBank/DDBJ whole genome shotgun (WGS) entry which is preliminary data.</text>
</comment>
<dbReference type="Proteomes" id="UP000294555">
    <property type="component" value="Unassembled WGS sequence"/>
</dbReference>
<reference evidence="3 4" key="1">
    <citation type="submission" date="2019-02" db="EMBL/GenBank/DDBJ databases">
        <title>Investigation of anaerobic lignin degradation for improved lignocellulosic biofuels.</title>
        <authorList>
            <person name="Deangelis K."/>
        </authorList>
    </citation>
    <scope>NUCLEOTIDE SEQUENCE [LARGE SCALE GENOMIC DNA]</scope>
    <source>
        <strain evidence="3 4">159R</strain>
    </source>
</reference>
<organism evidence="3 4">
    <name type="scientific">Sodalis ligni</name>
    <dbReference type="NCBI Taxonomy" id="2697027"/>
    <lineage>
        <taxon>Bacteria</taxon>
        <taxon>Pseudomonadati</taxon>
        <taxon>Pseudomonadota</taxon>
        <taxon>Gammaproteobacteria</taxon>
        <taxon>Enterobacterales</taxon>
        <taxon>Bruguierivoracaceae</taxon>
        <taxon>Sodalis</taxon>
    </lineage>
</organism>
<evidence type="ECO:0000313" key="4">
    <source>
        <dbReference type="Proteomes" id="UP000294555"/>
    </source>
</evidence>
<evidence type="ECO:0000256" key="2">
    <source>
        <dbReference type="SAM" id="SignalP"/>
    </source>
</evidence>
<keyword evidence="4" id="KW-1185">Reference proteome</keyword>
<accession>A0A4R1NC67</accession>
<feature type="compositionally biased region" description="Basic and acidic residues" evidence="1">
    <location>
        <begin position="92"/>
        <end position="103"/>
    </location>
</feature>
<evidence type="ECO:0000256" key="1">
    <source>
        <dbReference type="SAM" id="MobiDB-lite"/>
    </source>
</evidence>
<dbReference type="AlphaFoldDB" id="A0A4R1NC67"/>
<protein>
    <submittedName>
        <fullName evidence="3">Uncharacterized protein</fullName>
    </submittedName>
</protein>